<keyword evidence="2" id="KW-1185">Reference proteome</keyword>
<sequence length="64" mass="7217">MRRNNTSANPQLRETADLRNSGLPLAINRIARCRNGKIRRLGESKTNDRYTPVPLRIASGQATR</sequence>
<proteinExistence type="predicted"/>
<dbReference type="RefSeq" id="WP_138919324.1">
    <property type="nucleotide sequence ID" value="NZ_CP139098.1"/>
</dbReference>
<evidence type="ECO:0000313" key="1">
    <source>
        <dbReference type="EMBL" id="MBP1895076.1"/>
    </source>
</evidence>
<evidence type="ECO:0000313" key="2">
    <source>
        <dbReference type="Proteomes" id="UP000706926"/>
    </source>
</evidence>
<gene>
    <name evidence="1" type="ORF">J2Z18_004185</name>
</gene>
<comment type="caution">
    <text evidence="1">The sequence shown here is derived from an EMBL/GenBank/DDBJ whole genome shotgun (WGS) entry which is preliminary data.</text>
</comment>
<reference evidence="1 2" key="1">
    <citation type="submission" date="2021-03" db="EMBL/GenBank/DDBJ databases">
        <title>Genomic Encyclopedia of Type Strains, Phase IV (KMG-IV): sequencing the most valuable type-strain genomes for metagenomic binning, comparative biology and taxonomic classification.</title>
        <authorList>
            <person name="Goeker M."/>
        </authorList>
    </citation>
    <scope>NUCLEOTIDE SEQUENCE [LARGE SCALE GENOMIC DNA]</scope>
    <source>
        <strain evidence="1 2">DSM 15596</strain>
    </source>
</reference>
<organism evidence="1 2">
    <name type="scientific">Paenibacillus lactis</name>
    <dbReference type="NCBI Taxonomy" id="228574"/>
    <lineage>
        <taxon>Bacteria</taxon>
        <taxon>Bacillati</taxon>
        <taxon>Bacillota</taxon>
        <taxon>Bacilli</taxon>
        <taxon>Bacillales</taxon>
        <taxon>Paenibacillaceae</taxon>
        <taxon>Paenibacillus</taxon>
    </lineage>
</organism>
<name>A0ABS4FFQ0_9BACL</name>
<accession>A0ABS4FFQ0</accession>
<dbReference type="Proteomes" id="UP000706926">
    <property type="component" value="Unassembled WGS sequence"/>
</dbReference>
<dbReference type="GeneID" id="95406101"/>
<dbReference type="EMBL" id="JAGGKI010000012">
    <property type="protein sequence ID" value="MBP1895076.1"/>
    <property type="molecule type" value="Genomic_DNA"/>
</dbReference>
<protein>
    <submittedName>
        <fullName evidence="1">Uncharacterized protein</fullName>
    </submittedName>
</protein>